<sequence length="115" mass="11946">MKKMLGAVDAAATSNLLKGATDQGSGSDPNVTWPGGKIVRQGETYNDWGGGYGHEANRRFRERQQAAIAAADRAQLDRSQSASTKVEGSGKISVDVNAPKGTSVTAAVQGCRGQP</sequence>
<feature type="region of interest" description="Disordered" evidence="1">
    <location>
        <begin position="72"/>
        <end position="115"/>
    </location>
</feature>
<feature type="compositionally biased region" description="Polar residues" evidence="1">
    <location>
        <begin position="17"/>
        <end position="30"/>
    </location>
</feature>
<dbReference type="RefSeq" id="WP_038975066.1">
    <property type="nucleotide sequence ID" value="NZ_CP150124.1"/>
</dbReference>
<gene>
    <name evidence="2" type="ORF">ABIG07_000147</name>
</gene>
<name>A0ABV4FHZ3_9BRAD</name>
<comment type="caution">
    <text evidence="2">The sequence shown here is derived from an EMBL/GenBank/DDBJ whole genome shotgun (WGS) entry which is preliminary data.</text>
</comment>
<protein>
    <submittedName>
        <fullName evidence="2">Uncharacterized protein</fullName>
    </submittedName>
</protein>
<evidence type="ECO:0000313" key="2">
    <source>
        <dbReference type="EMBL" id="MEY9451199.1"/>
    </source>
</evidence>
<keyword evidence="3" id="KW-1185">Reference proteome</keyword>
<proteinExistence type="predicted"/>
<evidence type="ECO:0000313" key="3">
    <source>
        <dbReference type="Proteomes" id="UP001565369"/>
    </source>
</evidence>
<organism evidence="2 3">
    <name type="scientific">Bradyrhizobium ottawaense</name>
    <dbReference type="NCBI Taxonomy" id="931866"/>
    <lineage>
        <taxon>Bacteria</taxon>
        <taxon>Pseudomonadati</taxon>
        <taxon>Pseudomonadota</taxon>
        <taxon>Alphaproteobacteria</taxon>
        <taxon>Hyphomicrobiales</taxon>
        <taxon>Nitrobacteraceae</taxon>
        <taxon>Bradyrhizobium</taxon>
    </lineage>
</organism>
<dbReference type="EMBL" id="JBGBZJ010000001">
    <property type="protein sequence ID" value="MEY9451199.1"/>
    <property type="molecule type" value="Genomic_DNA"/>
</dbReference>
<reference evidence="2 3" key="1">
    <citation type="submission" date="2024-07" db="EMBL/GenBank/DDBJ databases">
        <title>Genomic Encyclopedia of Type Strains, Phase V (KMG-V): Genome sequencing to study the core and pangenomes of soil and plant-associated prokaryotes.</title>
        <authorList>
            <person name="Whitman W."/>
        </authorList>
    </citation>
    <scope>NUCLEOTIDE SEQUENCE [LARGE SCALE GENOMIC DNA]</scope>
    <source>
        <strain evidence="2 3">USDA 152</strain>
    </source>
</reference>
<evidence type="ECO:0000256" key="1">
    <source>
        <dbReference type="SAM" id="MobiDB-lite"/>
    </source>
</evidence>
<accession>A0ABV4FHZ3</accession>
<dbReference type="Proteomes" id="UP001565369">
    <property type="component" value="Unassembled WGS sequence"/>
</dbReference>
<feature type="region of interest" description="Disordered" evidence="1">
    <location>
        <begin position="17"/>
        <end position="42"/>
    </location>
</feature>